<feature type="domain" description="Thiamine phosphate synthase/TenI" evidence="18">
    <location>
        <begin position="8"/>
        <end position="202"/>
    </location>
</feature>
<evidence type="ECO:0000256" key="17">
    <source>
        <dbReference type="ARBA" id="ARBA00061283"/>
    </source>
</evidence>
<evidence type="ECO:0000256" key="7">
    <source>
        <dbReference type="ARBA" id="ARBA00022723"/>
    </source>
</evidence>
<dbReference type="UniPathway" id="UPA00060">
    <property type="reaction ID" value="UER00139"/>
</dbReference>
<dbReference type="OrthoDB" id="4994at2759"/>
<evidence type="ECO:0000256" key="11">
    <source>
        <dbReference type="ARBA" id="ARBA00022842"/>
    </source>
</evidence>
<evidence type="ECO:0000256" key="6">
    <source>
        <dbReference type="ARBA" id="ARBA00022679"/>
    </source>
</evidence>
<keyword evidence="12" id="KW-0784">Thiamine biosynthesis</keyword>
<dbReference type="PANTHER" id="PTHR20857">
    <property type="entry name" value="THIAMINE-PHOSPHATE PYROPHOSPHORYLASE"/>
    <property type="match status" value="1"/>
</dbReference>
<reference evidence="19" key="1">
    <citation type="submission" date="2021-02" db="EMBL/GenBank/DDBJ databases">
        <title>Genome sequence Cadophora malorum strain M34.</title>
        <authorList>
            <person name="Stefanovic E."/>
            <person name="Vu D."/>
            <person name="Scully C."/>
            <person name="Dijksterhuis J."/>
            <person name="Roader J."/>
            <person name="Houbraken J."/>
        </authorList>
    </citation>
    <scope>NUCLEOTIDE SEQUENCE</scope>
    <source>
        <strain evidence="19">M34</strain>
    </source>
</reference>
<evidence type="ECO:0000256" key="9">
    <source>
        <dbReference type="ARBA" id="ARBA00022777"/>
    </source>
</evidence>
<dbReference type="GO" id="GO:0000287">
    <property type="term" value="F:magnesium ion binding"/>
    <property type="evidence" value="ECO:0007669"/>
    <property type="project" value="InterPro"/>
</dbReference>
<protein>
    <recommendedName>
        <fullName evidence="18">Thiamine phosphate synthase/TenI domain-containing protein</fullName>
    </recommendedName>
</protein>
<keyword evidence="9" id="KW-0418">Kinase</keyword>
<dbReference type="GO" id="GO:0009229">
    <property type="term" value="P:thiamine diphosphate biosynthetic process"/>
    <property type="evidence" value="ECO:0007669"/>
    <property type="project" value="UniProtKB-UniPathway"/>
</dbReference>
<evidence type="ECO:0000256" key="16">
    <source>
        <dbReference type="ARBA" id="ARBA00061146"/>
    </source>
</evidence>
<comment type="pathway">
    <text evidence="4">Cofactor biosynthesis; thiamine diphosphate biosynthesis; 4-methyl-5-(2-phosphoethyl)-thiazole from 5-(2-hydroxyethyl)-4-methylthiazole: step 1/1.</text>
</comment>
<evidence type="ECO:0000256" key="5">
    <source>
        <dbReference type="ARBA" id="ARBA00005165"/>
    </source>
</evidence>
<dbReference type="NCBIfam" id="NF006830">
    <property type="entry name" value="PRK09355.1"/>
    <property type="match status" value="1"/>
</dbReference>
<dbReference type="InterPro" id="IPR000417">
    <property type="entry name" value="Hyethyz_kinase"/>
</dbReference>
<comment type="function">
    <text evidence="3">Condenses 4-methyl-5-(beta-hydroxyethyl)thiazole monophosphate (THZ-P) and 2-methyl-4-amino-5-hydroxymethyl pyrimidine pyrophosphate (HMP-PP) to form thiamine monophosphate (TMP).</text>
</comment>
<evidence type="ECO:0000256" key="14">
    <source>
        <dbReference type="ARBA" id="ARBA00047851"/>
    </source>
</evidence>
<organism evidence="19 20">
    <name type="scientific">Cadophora malorum</name>
    <dbReference type="NCBI Taxonomy" id="108018"/>
    <lineage>
        <taxon>Eukaryota</taxon>
        <taxon>Fungi</taxon>
        <taxon>Dikarya</taxon>
        <taxon>Ascomycota</taxon>
        <taxon>Pezizomycotina</taxon>
        <taxon>Leotiomycetes</taxon>
        <taxon>Helotiales</taxon>
        <taxon>Ploettnerulaceae</taxon>
        <taxon>Cadophora</taxon>
    </lineage>
</organism>
<dbReference type="FunFam" id="3.20.20.70:FF:000104">
    <property type="entry name" value="Thiamine biosynthetic bifunctional enzyme"/>
    <property type="match status" value="1"/>
</dbReference>
<dbReference type="Proteomes" id="UP000664132">
    <property type="component" value="Unassembled WGS sequence"/>
</dbReference>
<comment type="catalytic activity">
    <reaction evidence="15">
        <text>2-[(2R,5Z)-2-carboxy-4-methylthiazol-5(2H)-ylidene]ethyl phosphate + 4-amino-2-methyl-5-(diphosphooxymethyl)pyrimidine + 2 H(+) = thiamine phosphate + CO2 + diphosphate</text>
        <dbReference type="Rhea" id="RHEA:47844"/>
        <dbReference type="ChEBI" id="CHEBI:15378"/>
        <dbReference type="ChEBI" id="CHEBI:16526"/>
        <dbReference type="ChEBI" id="CHEBI:33019"/>
        <dbReference type="ChEBI" id="CHEBI:37575"/>
        <dbReference type="ChEBI" id="CHEBI:57841"/>
        <dbReference type="ChEBI" id="CHEBI:62899"/>
        <dbReference type="EC" id="2.5.1.3"/>
    </reaction>
</comment>
<dbReference type="CDD" id="cd01170">
    <property type="entry name" value="THZ_kinase"/>
    <property type="match status" value="1"/>
</dbReference>
<comment type="catalytic activity">
    <reaction evidence="14">
        <text>2-(2-carboxy-4-methylthiazol-5-yl)ethyl phosphate + 4-amino-2-methyl-5-(diphosphooxymethyl)pyrimidine + 2 H(+) = thiamine phosphate + CO2 + diphosphate</text>
        <dbReference type="Rhea" id="RHEA:47848"/>
        <dbReference type="ChEBI" id="CHEBI:15378"/>
        <dbReference type="ChEBI" id="CHEBI:16526"/>
        <dbReference type="ChEBI" id="CHEBI:33019"/>
        <dbReference type="ChEBI" id="CHEBI:37575"/>
        <dbReference type="ChEBI" id="CHEBI:57841"/>
        <dbReference type="ChEBI" id="CHEBI:62890"/>
        <dbReference type="EC" id="2.5.1.3"/>
    </reaction>
</comment>
<evidence type="ECO:0000256" key="1">
    <source>
        <dbReference type="ARBA" id="ARBA00001771"/>
    </source>
</evidence>
<dbReference type="Gene3D" id="3.40.1190.20">
    <property type="match status" value="1"/>
</dbReference>
<comment type="similarity">
    <text evidence="17">In the N-terminal section; belongs to the thiamine-phosphate synthase family.</text>
</comment>
<evidence type="ECO:0000256" key="2">
    <source>
        <dbReference type="ARBA" id="ARBA00001946"/>
    </source>
</evidence>
<comment type="caution">
    <text evidence="19">The sequence shown here is derived from an EMBL/GenBank/DDBJ whole genome shotgun (WGS) entry which is preliminary data.</text>
</comment>
<comment type="similarity">
    <text evidence="16">In the C-terminal section; belongs to the Thz kinase family.</text>
</comment>
<keyword evidence="20" id="KW-1185">Reference proteome</keyword>
<dbReference type="PANTHER" id="PTHR20857:SF23">
    <property type="entry name" value="THIAMINE BIOSYNTHETIC BIFUNCTIONAL ENZYME"/>
    <property type="match status" value="1"/>
</dbReference>
<evidence type="ECO:0000256" key="4">
    <source>
        <dbReference type="ARBA" id="ARBA00004868"/>
    </source>
</evidence>
<evidence type="ECO:0000256" key="12">
    <source>
        <dbReference type="ARBA" id="ARBA00022977"/>
    </source>
</evidence>
<dbReference type="GO" id="GO:0009228">
    <property type="term" value="P:thiamine biosynthetic process"/>
    <property type="evidence" value="ECO:0007669"/>
    <property type="project" value="UniProtKB-KW"/>
</dbReference>
<dbReference type="NCBIfam" id="TIGR00694">
    <property type="entry name" value="thiM"/>
    <property type="match status" value="1"/>
</dbReference>
<evidence type="ECO:0000313" key="20">
    <source>
        <dbReference type="Proteomes" id="UP000664132"/>
    </source>
</evidence>
<evidence type="ECO:0000256" key="8">
    <source>
        <dbReference type="ARBA" id="ARBA00022741"/>
    </source>
</evidence>
<dbReference type="GO" id="GO:0005524">
    <property type="term" value="F:ATP binding"/>
    <property type="evidence" value="ECO:0007669"/>
    <property type="project" value="UniProtKB-KW"/>
</dbReference>
<keyword evidence="11" id="KW-0460">Magnesium</keyword>
<dbReference type="SUPFAM" id="SSF53613">
    <property type="entry name" value="Ribokinase-like"/>
    <property type="match status" value="1"/>
</dbReference>
<evidence type="ECO:0000256" key="13">
    <source>
        <dbReference type="ARBA" id="ARBA00047334"/>
    </source>
</evidence>
<dbReference type="InterPro" id="IPR013785">
    <property type="entry name" value="Aldolase_TIM"/>
</dbReference>
<dbReference type="Pfam" id="PF02581">
    <property type="entry name" value="TMP-TENI"/>
    <property type="match status" value="1"/>
</dbReference>
<evidence type="ECO:0000256" key="10">
    <source>
        <dbReference type="ARBA" id="ARBA00022840"/>
    </source>
</evidence>
<dbReference type="GO" id="GO:0005737">
    <property type="term" value="C:cytoplasm"/>
    <property type="evidence" value="ECO:0007669"/>
    <property type="project" value="TreeGrafter"/>
</dbReference>
<evidence type="ECO:0000259" key="18">
    <source>
        <dbReference type="Pfam" id="PF02581"/>
    </source>
</evidence>
<gene>
    <name evidence="19" type="ORF">IFR04_008641</name>
</gene>
<dbReference type="GO" id="GO:0004417">
    <property type="term" value="F:hydroxyethylthiazole kinase activity"/>
    <property type="evidence" value="ECO:0007669"/>
    <property type="project" value="UniProtKB-EC"/>
</dbReference>
<accession>A0A8H7WAI6</accession>
<sequence length="521" mass="54000">MPQVDYSLYLVTDSTPAILGDRDLVEVVEAALEGGVTLVQYRDKVSDTGLLVSTARKLHAVTKKHNVPLLINDRVDVALAIGCEGVHIGQDDLELSAARKLLGKDAIIGVTVSSIEEAVAACKDGADYLGVGTMFATGTKTNTKDIIGTAGTKSILSAISDLGKDVRTVSIGGINASTLQRVLYQSSAPTKSLDGVAVVSAIIAAQDPKKAASELLFLVKTPPPFAAASLANTSKSTTAVDLIKQVPSVIKDVGEKMPLSHNMTNLVVQNFAANVALAVGGSPIMANYGEEAADLSKLGGALVINMGTVTPDGLLNYSKALKAYNLAGGPVVFDPVGGGATAVRRAAVKTLLAAGYFDVIKGNEGEIKTVFGTVVQQRGVDSGASTSTAFEKATLVRDLAARERNVVVMTGAVDFVSDGERTFAVSNGHELLGRITGSGCVLGTTISIMAAVCKGDKLLSALAGLLHYEIAAEIASERADVKGPGTFVPALIDELYNLQKATSEGNVKWLEKAKVEAVDFS</sequence>
<keyword evidence="8" id="KW-0547">Nucleotide-binding</keyword>
<dbReference type="AlphaFoldDB" id="A0A8H7WAI6"/>
<dbReference type="InterPro" id="IPR022998">
    <property type="entry name" value="ThiamineP_synth_TenI"/>
</dbReference>
<dbReference type="PRINTS" id="PR01099">
    <property type="entry name" value="HYETHTZKNASE"/>
</dbReference>
<dbReference type="CDD" id="cd00564">
    <property type="entry name" value="TMP_TenI"/>
    <property type="match status" value="1"/>
</dbReference>
<evidence type="ECO:0000256" key="3">
    <source>
        <dbReference type="ARBA" id="ARBA00003814"/>
    </source>
</evidence>
<dbReference type="HAMAP" id="MF_00228">
    <property type="entry name" value="Thz_kinase"/>
    <property type="match status" value="1"/>
</dbReference>
<name>A0A8H7WAI6_9HELO</name>
<keyword evidence="10" id="KW-0067">ATP-binding</keyword>
<comment type="catalytic activity">
    <reaction evidence="1">
        <text>5-(2-hydroxyethyl)-4-methylthiazole + ATP = 4-methyl-5-(2-phosphooxyethyl)-thiazole + ADP + H(+)</text>
        <dbReference type="Rhea" id="RHEA:24212"/>
        <dbReference type="ChEBI" id="CHEBI:15378"/>
        <dbReference type="ChEBI" id="CHEBI:17957"/>
        <dbReference type="ChEBI" id="CHEBI:30616"/>
        <dbReference type="ChEBI" id="CHEBI:58296"/>
        <dbReference type="ChEBI" id="CHEBI:456216"/>
        <dbReference type="EC" id="2.7.1.50"/>
    </reaction>
</comment>
<dbReference type="GO" id="GO:0004789">
    <property type="term" value="F:thiamine-phosphate diphosphorylase activity"/>
    <property type="evidence" value="ECO:0007669"/>
    <property type="project" value="UniProtKB-EC"/>
</dbReference>
<proteinExistence type="inferred from homology"/>
<comment type="cofactor">
    <cofactor evidence="2">
        <name>Mg(2+)</name>
        <dbReference type="ChEBI" id="CHEBI:18420"/>
    </cofactor>
</comment>
<dbReference type="SUPFAM" id="SSF51391">
    <property type="entry name" value="Thiamin phosphate synthase"/>
    <property type="match status" value="1"/>
</dbReference>
<comment type="pathway">
    <text evidence="5">Cofactor biosynthesis; thiamine diphosphate biosynthesis; thiamine phosphate from 4-amino-2-methyl-5-diphosphomethylpyrimidine and 4-methyl-5-(2-phosphoethyl)-thiazole: step 1/1.</text>
</comment>
<dbReference type="InterPro" id="IPR036206">
    <property type="entry name" value="ThiamineP_synth_sf"/>
</dbReference>
<evidence type="ECO:0000313" key="19">
    <source>
        <dbReference type="EMBL" id="KAG4418199.1"/>
    </source>
</evidence>
<dbReference type="FunFam" id="3.40.1190.20:FF:000042">
    <property type="entry name" value="Probable thiamine biosynthetic bifunctional enzyme"/>
    <property type="match status" value="1"/>
</dbReference>
<keyword evidence="7" id="KW-0479">Metal-binding</keyword>
<dbReference type="EMBL" id="JAFJYH010000134">
    <property type="protein sequence ID" value="KAG4418199.1"/>
    <property type="molecule type" value="Genomic_DNA"/>
</dbReference>
<dbReference type="HAMAP" id="MF_00097">
    <property type="entry name" value="TMP_synthase"/>
    <property type="match status" value="1"/>
</dbReference>
<dbReference type="Gene3D" id="3.20.20.70">
    <property type="entry name" value="Aldolase class I"/>
    <property type="match status" value="1"/>
</dbReference>
<keyword evidence="6" id="KW-0808">Transferase</keyword>
<evidence type="ECO:0000256" key="15">
    <source>
        <dbReference type="ARBA" id="ARBA00047883"/>
    </source>
</evidence>
<dbReference type="InterPro" id="IPR034291">
    <property type="entry name" value="TMP_synthase"/>
</dbReference>
<dbReference type="Pfam" id="PF02110">
    <property type="entry name" value="HK"/>
    <property type="match status" value="1"/>
</dbReference>
<dbReference type="NCBIfam" id="TIGR00693">
    <property type="entry name" value="thiE"/>
    <property type="match status" value="1"/>
</dbReference>
<dbReference type="InterPro" id="IPR029056">
    <property type="entry name" value="Ribokinase-like"/>
</dbReference>
<comment type="catalytic activity">
    <reaction evidence="13">
        <text>4-methyl-5-(2-phosphooxyethyl)-thiazole + 4-amino-2-methyl-5-(diphosphooxymethyl)pyrimidine + H(+) = thiamine phosphate + diphosphate</text>
        <dbReference type="Rhea" id="RHEA:22328"/>
        <dbReference type="ChEBI" id="CHEBI:15378"/>
        <dbReference type="ChEBI" id="CHEBI:33019"/>
        <dbReference type="ChEBI" id="CHEBI:37575"/>
        <dbReference type="ChEBI" id="CHEBI:57841"/>
        <dbReference type="ChEBI" id="CHEBI:58296"/>
        <dbReference type="EC" id="2.5.1.3"/>
    </reaction>
</comment>